<dbReference type="EMBL" id="JAWDKC010000015">
    <property type="protein sequence ID" value="MDV0445262.1"/>
    <property type="molecule type" value="Genomic_DNA"/>
</dbReference>
<keyword evidence="2" id="KW-0472">Membrane</keyword>
<protein>
    <submittedName>
        <fullName evidence="3">Uncharacterized protein</fullName>
    </submittedName>
</protein>
<organism evidence="3 4">
    <name type="scientific">Methanimicrococcus hacksteinii</name>
    <dbReference type="NCBI Taxonomy" id="3028293"/>
    <lineage>
        <taxon>Archaea</taxon>
        <taxon>Methanobacteriati</taxon>
        <taxon>Methanobacteriota</taxon>
        <taxon>Stenosarchaea group</taxon>
        <taxon>Methanomicrobia</taxon>
        <taxon>Methanosarcinales</taxon>
        <taxon>Methanosarcinaceae</taxon>
        <taxon>Methanimicrococcus</taxon>
    </lineage>
</organism>
<feature type="region of interest" description="Disordered" evidence="1">
    <location>
        <begin position="767"/>
        <end position="790"/>
    </location>
</feature>
<comment type="caution">
    <text evidence="3">The sequence shown here is derived from an EMBL/GenBank/DDBJ whole genome shotgun (WGS) entry which is preliminary data.</text>
</comment>
<evidence type="ECO:0000313" key="4">
    <source>
        <dbReference type="Proteomes" id="UP001272052"/>
    </source>
</evidence>
<keyword evidence="4" id="KW-1185">Reference proteome</keyword>
<keyword evidence="2" id="KW-1133">Transmembrane helix</keyword>
<feature type="transmembrane region" description="Helical" evidence="2">
    <location>
        <begin position="796"/>
        <end position="818"/>
    </location>
</feature>
<accession>A0ABU3VPC6</accession>
<reference evidence="3 4" key="1">
    <citation type="submission" date="2023-06" db="EMBL/GenBank/DDBJ databases">
        <title>Genome sequence of Methanimicrococcus sp. At1.</title>
        <authorList>
            <person name="Protasov E."/>
            <person name="Platt K."/>
            <person name="Poehlein A."/>
            <person name="Daniel R."/>
            <person name="Brune A."/>
        </authorList>
    </citation>
    <scope>NUCLEOTIDE SEQUENCE [LARGE SCALE GENOMIC DNA]</scope>
    <source>
        <strain evidence="3 4">At1</strain>
    </source>
</reference>
<evidence type="ECO:0000313" key="3">
    <source>
        <dbReference type="EMBL" id="MDV0445262.1"/>
    </source>
</evidence>
<keyword evidence="2" id="KW-0812">Transmembrane</keyword>
<dbReference type="Proteomes" id="UP001272052">
    <property type="component" value="Unassembled WGS sequence"/>
</dbReference>
<evidence type="ECO:0000256" key="1">
    <source>
        <dbReference type="SAM" id="MobiDB-lite"/>
    </source>
</evidence>
<sequence>MEFKNLLIILSLICLIGLAFGGTAAAEAGDPVTTFDVSEGYILFNVTDEGVRAKQVSDKYGQAFSDEGWDEYDSDTVFTLTGETDNVHSGVFIFSGRDEQKKAKFIVFEPPVLNLVLDNVTIDKSVPAIELPATSNIAAPYFGPAISLTAGTNVSIVLKEKSVNTLKGFVGSAGIYVPEDSTLNLSGESEKALKNPGVLEVHGGDSYLNCEIDFSVSKIQNYAKRYFETDDLTESVLSADDVNEFVLPLGIGGGAGIGGNGIITYPSLALFPNLDEDDFISGSQRSQSSGKIIISDKASVLAYGGRNGLESFIPDDFDSKSFINLVMLTVDFYYPNIYLVPAFGGDGAGIGGGGGSNSGMDAKLLDVEIMESGIDGTGTVEIYNSDVFAVSGLAAAIGGGSSSLPYNPFSFGKFISEGTNGGAGNVYIADTSVVTALSDFGTGIGGGFGMAGGNANIEINDSIVLASGGFVAVDSILEVISHLENLEELDHECGPSCPPEPSEFLPAADIGGGFGFESSGTAQITIDGERTDVISLFFGFGTPDFGPMITNADVEYDLKYETYGDWSKVTINNGNVLIAGYRGSTEFVNEMGRQICPVTYFVVDESGSRLPSVYVNAKNTVDDELQILSTAYTRYLSLAGRLGMTFPDYWNNLITLGTVTVWFSPTYDEIDYPMVEAVATLVERNPYGFEIPATITFELKNYYPETREVTLLPEMEALEVSSEAVSYPPWVNFKEVIVMTKIPSSGGPGQGGPAVVTYPTETIIDNTNDNVVENNNDAEDKPTDDTGYETEPKSNIIPIVIIIVIVALIAVGAAAYFYRRNKLQAK</sequence>
<dbReference type="RefSeq" id="WP_318785684.1">
    <property type="nucleotide sequence ID" value="NZ_JAWDKC010000015.1"/>
</dbReference>
<gene>
    <name evidence="3" type="ORF">MmiAt1_08300</name>
</gene>
<name>A0ABU3VPC6_9EURY</name>
<proteinExistence type="predicted"/>
<evidence type="ECO:0000256" key="2">
    <source>
        <dbReference type="SAM" id="Phobius"/>
    </source>
</evidence>